<dbReference type="ExpressionAtlas" id="A0A5S9Y454">
    <property type="expression patterns" value="baseline and differential"/>
</dbReference>
<dbReference type="InterPro" id="IPR016024">
    <property type="entry name" value="ARM-type_fold"/>
</dbReference>
<dbReference type="SMART" id="SM01349">
    <property type="entry name" value="TOG"/>
    <property type="match status" value="1"/>
</dbReference>
<sequence>MEVSSRMASNTLKEMNSLHVTEKISDCKASLTKPCVGKMNGKSEDRPLPNSASLDSSDSKVVEAEKPEPEIAIVEVEYIESENLDNVDDADAVLKSVLAGLESKDWISLCDALNNVRRLSIFHKEEMMHMLEKVIPLVVKSLKNPRSAVCKTACMTSADIFSAYNNHITDLLEPLLTQLLLKSSQDKRFVCEAAEKALTAMTKYVSPTLLLPKLQPCLKNRNPRIRAKASLCFSRSVPRLGVEGIKEYGIDKLVQAAASQLSDQLPESREAARTVLLELQSVYEKAHPLINPETSSPEEQQIPEVEPITWETFCKSKLSALSAQAVLRVTNVVTVTAREGLVTTGSSSSSQL</sequence>
<accession>A0A5S9Y454</accession>
<evidence type="ECO:0000313" key="3">
    <source>
        <dbReference type="EMBL" id="CAA0402635.1"/>
    </source>
</evidence>
<dbReference type="EMBL" id="CACSHJ010000096">
    <property type="protein sequence ID" value="CAA0402635.1"/>
    <property type="molecule type" value="Genomic_DNA"/>
</dbReference>
<name>A0A5S9Y454_ARATH</name>
<dbReference type="SUPFAM" id="SSF48371">
    <property type="entry name" value="ARM repeat"/>
    <property type="match status" value="1"/>
</dbReference>
<dbReference type="InterPro" id="IPR011989">
    <property type="entry name" value="ARM-like"/>
</dbReference>
<dbReference type="InterPro" id="IPR034085">
    <property type="entry name" value="TOG"/>
</dbReference>
<gene>
    <name evidence="3" type="ORF">C24_LOCUS22139</name>
</gene>
<feature type="compositionally biased region" description="Basic and acidic residues" evidence="1">
    <location>
        <begin position="57"/>
        <end position="66"/>
    </location>
</feature>
<organism evidence="3 4">
    <name type="scientific">Arabidopsis thaliana</name>
    <name type="common">Mouse-ear cress</name>
    <dbReference type="NCBI Taxonomy" id="3702"/>
    <lineage>
        <taxon>Eukaryota</taxon>
        <taxon>Viridiplantae</taxon>
        <taxon>Streptophyta</taxon>
        <taxon>Embryophyta</taxon>
        <taxon>Tracheophyta</taxon>
        <taxon>Spermatophyta</taxon>
        <taxon>Magnoliopsida</taxon>
        <taxon>eudicotyledons</taxon>
        <taxon>Gunneridae</taxon>
        <taxon>Pentapetalae</taxon>
        <taxon>rosids</taxon>
        <taxon>malvids</taxon>
        <taxon>Brassicales</taxon>
        <taxon>Brassicaceae</taxon>
        <taxon>Camelineae</taxon>
        <taxon>Arabidopsis</taxon>
    </lineage>
</organism>
<dbReference type="Gene3D" id="1.25.10.10">
    <property type="entry name" value="Leucine-rich Repeat Variant"/>
    <property type="match status" value="1"/>
</dbReference>
<dbReference type="PANTHER" id="PTHR21567">
    <property type="entry name" value="CLASP"/>
    <property type="match status" value="1"/>
</dbReference>
<dbReference type="InterPro" id="IPR024395">
    <property type="entry name" value="CLASP_N_dom"/>
</dbReference>
<dbReference type="Proteomes" id="UP000434276">
    <property type="component" value="Unassembled WGS sequence"/>
</dbReference>
<protein>
    <recommendedName>
        <fullName evidence="2">TOG domain-containing protein</fullName>
    </recommendedName>
</protein>
<evidence type="ECO:0000313" key="4">
    <source>
        <dbReference type="Proteomes" id="UP000434276"/>
    </source>
</evidence>
<dbReference type="OrthoDB" id="63891at2759"/>
<dbReference type="Pfam" id="PF12348">
    <property type="entry name" value="CLASP_N"/>
    <property type="match status" value="1"/>
</dbReference>
<evidence type="ECO:0000256" key="1">
    <source>
        <dbReference type="SAM" id="MobiDB-lite"/>
    </source>
</evidence>
<reference evidence="3 4" key="1">
    <citation type="submission" date="2019-12" db="EMBL/GenBank/DDBJ databases">
        <authorList>
            <person name="Jiao W.-B."/>
            <person name="Schneeberger K."/>
        </authorList>
    </citation>
    <scope>NUCLEOTIDE SEQUENCE [LARGE SCALE GENOMIC DNA]</scope>
    <source>
        <strain evidence="4">cv. C24</strain>
    </source>
</reference>
<feature type="region of interest" description="Disordered" evidence="1">
    <location>
        <begin position="32"/>
        <end position="66"/>
    </location>
</feature>
<dbReference type="AlphaFoldDB" id="A0A5S9Y454"/>
<dbReference type="PANTHER" id="PTHR21567:SF62">
    <property type="entry name" value="ARM REPEAT SUPERFAMILY PROTEIN"/>
    <property type="match status" value="1"/>
</dbReference>
<evidence type="ECO:0000259" key="2">
    <source>
        <dbReference type="SMART" id="SM01349"/>
    </source>
</evidence>
<feature type="domain" description="TOG" evidence="2">
    <location>
        <begin position="80"/>
        <end position="318"/>
    </location>
</feature>
<proteinExistence type="predicted"/>